<name>A0A913XCP0_EXADI</name>
<evidence type="ECO:0000256" key="3">
    <source>
        <dbReference type="ARBA" id="ARBA00022723"/>
    </source>
</evidence>
<dbReference type="KEGG" id="epa:110240950"/>
<dbReference type="PANTHER" id="PTHR10157:SF29">
    <property type="entry name" value="DOPAMINE BETA-HYDROXYLASE"/>
    <property type="match status" value="1"/>
</dbReference>
<dbReference type="GO" id="GO:0006589">
    <property type="term" value="P:octopamine biosynthetic process"/>
    <property type="evidence" value="ECO:0007669"/>
    <property type="project" value="TreeGrafter"/>
</dbReference>
<keyword evidence="3" id="KW-0479">Metal-binding</keyword>
<dbReference type="GeneID" id="110240950"/>
<dbReference type="RefSeq" id="XP_020902429.1">
    <property type="nucleotide sequence ID" value="XM_021046770.2"/>
</dbReference>
<keyword evidence="5" id="KW-0186">Copper</keyword>
<dbReference type="AlphaFoldDB" id="A0A913XCP0"/>
<evidence type="ECO:0000256" key="2">
    <source>
        <dbReference type="ARBA" id="ARBA00004167"/>
    </source>
</evidence>
<dbReference type="InterPro" id="IPR000945">
    <property type="entry name" value="DBH-like"/>
</dbReference>
<evidence type="ECO:0000256" key="4">
    <source>
        <dbReference type="ARBA" id="ARBA00023002"/>
    </source>
</evidence>
<dbReference type="SUPFAM" id="SSF49344">
    <property type="entry name" value="CBD9-like"/>
    <property type="match status" value="1"/>
</dbReference>
<feature type="chain" id="PRO_5037157165" description="DOMON domain-containing protein" evidence="7">
    <location>
        <begin position="20"/>
        <end position="226"/>
    </location>
</feature>
<keyword evidence="4" id="KW-0560">Oxidoreductase</keyword>
<feature type="signal peptide" evidence="7">
    <location>
        <begin position="1"/>
        <end position="19"/>
    </location>
</feature>
<dbReference type="CDD" id="cd09631">
    <property type="entry name" value="DOMON_DOH"/>
    <property type="match status" value="1"/>
</dbReference>
<evidence type="ECO:0000256" key="5">
    <source>
        <dbReference type="ARBA" id="ARBA00023008"/>
    </source>
</evidence>
<keyword evidence="7" id="KW-0732">Signal</keyword>
<dbReference type="Pfam" id="PF03351">
    <property type="entry name" value="DOMON"/>
    <property type="match status" value="1"/>
</dbReference>
<dbReference type="GO" id="GO:0042420">
    <property type="term" value="P:dopamine catabolic process"/>
    <property type="evidence" value="ECO:0007669"/>
    <property type="project" value="TreeGrafter"/>
</dbReference>
<evidence type="ECO:0000313" key="10">
    <source>
        <dbReference type="Proteomes" id="UP000887567"/>
    </source>
</evidence>
<accession>A0A913XCP0</accession>
<dbReference type="Proteomes" id="UP000887567">
    <property type="component" value="Unplaced"/>
</dbReference>
<dbReference type="InterPro" id="IPR005018">
    <property type="entry name" value="DOMON_domain"/>
</dbReference>
<dbReference type="OMA" id="DMINYDI"/>
<dbReference type="GO" id="GO:0005507">
    <property type="term" value="F:copper ion binding"/>
    <property type="evidence" value="ECO:0007669"/>
    <property type="project" value="TreeGrafter"/>
</dbReference>
<proteinExistence type="predicted"/>
<comment type="cofactor">
    <cofactor evidence="1">
        <name>Cu(2+)</name>
        <dbReference type="ChEBI" id="CHEBI:29036"/>
    </cofactor>
</comment>
<reference evidence="9" key="1">
    <citation type="submission" date="2022-11" db="UniProtKB">
        <authorList>
            <consortium name="EnsemblMetazoa"/>
        </authorList>
    </citation>
    <scope>IDENTIFICATION</scope>
</reference>
<keyword evidence="6" id="KW-0503">Monooxygenase</keyword>
<evidence type="ECO:0000256" key="7">
    <source>
        <dbReference type="SAM" id="SignalP"/>
    </source>
</evidence>
<dbReference type="OrthoDB" id="5978085at2759"/>
<dbReference type="GO" id="GO:0042421">
    <property type="term" value="P:norepinephrine biosynthetic process"/>
    <property type="evidence" value="ECO:0007669"/>
    <property type="project" value="TreeGrafter"/>
</dbReference>
<evidence type="ECO:0000259" key="8">
    <source>
        <dbReference type="PROSITE" id="PS50836"/>
    </source>
</evidence>
<dbReference type="PROSITE" id="PS50836">
    <property type="entry name" value="DOMON"/>
    <property type="match status" value="1"/>
</dbReference>
<dbReference type="SMART" id="SM00664">
    <property type="entry name" value="DoH"/>
    <property type="match status" value="1"/>
</dbReference>
<evidence type="ECO:0000256" key="6">
    <source>
        <dbReference type="ARBA" id="ARBA00023033"/>
    </source>
</evidence>
<sequence>MKTVTFLVILGLLCLSIDGMQYEHHLVLKSGVFDVYWTVNTSMIPNTVYFKYVAKTTGWAALGWSKTASGGQMIQYDIALGGVRNTNESYLKDYYSSTLGKPTYDDDVRQNLILTSATESGGFTTIEFNRETDTGDTGYDVPIQNGTKTWIMWGLNPKDATDANTFAKHTEKGYTSLPYNMFTGKQFSSTTAQPKTTSGSQATSVKIMLAFAAILLVQLGSVLMLH</sequence>
<protein>
    <recommendedName>
        <fullName evidence="8">DOMON domain-containing protein</fullName>
    </recommendedName>
</protein>
<organism evidence="9 10">
    <name type="scientific">Exaiptasia diaphana</name>
    <name type="common">Tropical sea anemone</name>
    <name type="synonym">Aiptasia pulchella</name>
    <dbReference type="NCBI Taxonomy" id="2652724"/>
    <lineage>
        <taxon>Eukaryota</taxon>
        <taxon>Metazoa</taxon>
        <taxon>Cnidaria</taxon>
        <taxon>Anthozoa</taxon>
        <taxon>Hexacorallia</taxon>
        <taxon>Actiniaria</taxon>
        <taxon>Aiptasiidae</taxon>
        <taxon>Exaiptasia</taxon>
    </lineage>
</organism>
<evidence type="ECO:0000256" key="1">
    <source>
        <dbReference type="ARBA" id="ARBA00001973"/>
    </source>
</evidence>
<keyword evidence="10" id="KW-1185">Reference proteome</keyword>
<dbReference type="GO" id="GO:0030667">
    <property type="term" value="C:secretory granule membrane"/>
    <property type="evidence" value="ECO:0007669"/>
    <property type="project" value="TreeGrafter"/>
</dbReference>
<dbReference type="GO" id="GO:0004500">
    <property type="term" value="F:dopamine beta-monooxygenase activity"/>
    <property type="evidence" value="ECO:0007669"/>
    <property type="project" value="InterPro"/>
</dbReference>
<feature type="domain" description="DOMON" evidence="8">
    <location>
        <begin position="31"/>
        <end position="156"/>
    </location>
</feature>
<dbReference type="PANTHER" id="PTHR10157">
    <property type="entry name" value="DOPAMINE BETA HYDROXYLASE RELATED"/>
    <property type="match status" value="1"/>
</dbReference>
<evidence type="ECO:0000313" key="9">
    <source>
        <dbReference type="EnsemblMetazoa" id="XP_020902429.1"/>
    </source>
</evidence>
<comment type="subcellular location">
    <subcellularLocation>
        <location evidence="2">Membrane</location>
        <topology evidence="2">Single-pass membrane protein</topology>
    </subcellularLocation>
</comment>
<dbReference type="GO" id="GO:0005615">
    <property type="term" value="C:extracellular space"/>
    <property type="evidence" value="ECO:0007669"/>
    <property type="project" value="TreeGrafter"/>
</dbReference>
<dbReference type="EnsemblMetazoa" id="XM_021046770.2">
    <property type="protein sequence ID" value="XP_020902429.1"/>
    <property type="gene ID" value="LOC110240950"/>
</dbReference>
<dbReference type="InterPro" id="IPR045266">
    <property type="entry name" value="DOH_DOMON"/>
</dbReference>